<protein>
    <submittedName>
        <fullName evidence="1">SRPBCC family protein</fullName>
    </submittedName>
</protein>
<dbReference type="RefSeq" id="WP_305470751.1">
    <property type="nucleotide sequence ID" value="NZ_JAUYVT010000001.1"/>
</dbReference>
<comment type="caution">
    <text evidence="1">The sequence shown here is derived from an EMBL/GenBank/DDBJ whole genome shotgun (WGS) entry which is preliminary data.</text>
</comment>
<gene>
    <name evidence="1" type="ORF">Q8W34_00725</name>
</gene>
<evidence type="ECO:0000313" key="2">
    <source>
        <dbReference type="Proteomes" id="UP001177212"/>
    </source>
</evidence>
<dbReference type="Gene3D" id="3.30.530.20">
    <property type="match status" value="1"/>
</dbReference>
<dbReference type="SUPFAM" id="SSF55961">
    <property type="entry name" value="Bet v1-like"/>
    <property type="match status" value="1"/>
</dbReference>
<reference evidence="1" key="1">
    <citation type="submission" date="2023-07" db="EMBL/GenBank/DDBJ databases">
        <title>Genome content predicts the carbon catabolic preferences of heterotrophic bacteria.</title>
        <authorList>
            <person name="Gralka M."/>
        </authorList>
    </citation>
    <scope>NUCLEOTIDE SEQUENCE</scope>
    <source>
        <strain evidence="1">4G09</strain>
    </source>
</reference>
<dbReference type="CDD" id="cd07821">
    <property type="entry name" value="PYR_PYL_RCAR_like"/>
    <property type="match status" value="1"/>
</dbReference>
<accession>A0ABT9F8N6</accession>
<evidence type="ECO:0000313" key="1">
    <source>
        <dbReference type="EMBL" id="MDP2563138.1"/>
    </source>
</evidence>
<sequence length="150" mass="17313">MVSINLKCTLFAPPEKVAAILLEHAYLERFFNAQFSQLKPHNKGEMKGGAGSIRQVKTPLVAFNEQIIHASSNHICYRIMGDKPVENHQGDIYLTPFEYEGNTATALRYCIAFRPPWWMPDSLIRLLVKHDISQALKKLQHYFKRAQHDY</sequence>
<dbReference type="EMBL" id="JAUYVT010000001">
    <property type="protein sequence ID" value="MDP2563138.1"/>
    <property type="molecule type" value="Genomic_DNA"/>
</dbReference>
<dbReference type="Proteomes" id="UP001177212">
    <property type="component" value="Unassembled WGS sequence"/>
</dbReference>
<dbReference type="InterPro" id="IPR023393">
    <property type="entry name" value="START-like_dom_sf"/>
</dbReference>
<name>A0ABT9F8N6_9GAMM</name>
<proteinExistence type="predicted"/>
<keyword evidence="2" id="KW-1185">Reference proteome</keyword>
<organism evidence="1 2">
    <name type="scientific">Pseudoalteromonas marina</name>
    <dbReference type="NCBI Taxonomy" id="267375"/>
    <lineage>
        <taxon>Bacteria</taxon>
        <taxon>Pseudomonadati</taxon>
        <taxon>Pseudomonadota</taxon>
        <taxon>Gammaproteobacteria</taxon>
        <taxon>Alteromonadales</taxon>
        <taxon>Pseudoalteromonadaceae</taxon>
        <taxon>Pseudoalteromonas</taxon>
    </lineage>
</organism>